<dbReference type="Pfam" id="PF01575">
    <property type="entry name" value="MaoC_dehydratas"/>
    <property type="match status" value="1"/>
</dbReference>
<keyword evidence="1" id="KW-0472">Membrane</keyword>
<dbReference type="GO" id="GO:0044594">
    <property type="term" value="F:17-beta-hydroxysteroid dehydrogenase (NAD+) activity"/>
    <property type="evidence" value="ECO:0007669"/>
    <property type="project" value="TreeGrafter"/>
</dbReference>
<keyword evidence="1" id="KW-0812">Transmembrane</keyword>
<name>A0AAV6JTC1_9ERIC</name>
<keyword evidence="1" id="KW-1133">Transmembrane helix</keyword>
<keyword evidence="4" id="KW-1185">Reference proteome</keyword>
<accession>A0AAV6JTC1</accession>
<proteinExistence type="predicted"/>
<organism evidence="3 4">
    <name type="scientific">Rhododendron griersonianum</name>
    <dbReference type="NCBI Taxonomy" id="479676"/>
    <lineage>
        <taxon>Eukaryota</taxon>
        <taxon>Viridiplantae</taxon>
        <taxon>Streptophyta</taxon>
        <taxon>Embryophyta</taxon>
        <taxon>Tracheophyta</taxon>
        <taxon>Spermatophyta</taxon>
        <taxon>Magnoliopsida</taxon>
        <taxon>eudicotyledons</taxon>
        <taxon>Gunneridae</taxon>
        <taxon>Pentapetalae</taxon>
        <taxon>asterids</taxon>
        <taxon>Ericales</taxon>
        <taxon>Ericaceae</taxon>
        <taxon>Ericoideae</taxon>
        <taxon>Rhodoreae</taxon>
        <taxon>Rhododendron</taxon>
    </lineage>
</organism>
<dbReference type="Gene3D" id="3.10.129.10">
    <property type="entry name" value="Hotdog Thioesterase"/>
    <property type="match status" value="1"/>
</dbReference>
<dbReference type="GO" id="GO:0003857">
    <property type="term" value="F:(3S)-3-hydroxyacyl-CoA dehydrogenase (NAD+) activity"/>
    <property type="evidence" value="ECO:0007669"/>
    <property type="project" value="TreeGrafter"/>
</dbReference>
<dbReference type="SUPFAM" id="SSF54637">
    <property type="entry name" value="Thioesterase/thiol ester dehydrase-isomerase"/>
    <property type="match status" value="1"/>
</dbReference>
<evidence type="ECO:0000313" key="4">
    <source>
        <dbReference type="Proteomes" id="UP000823749"/>
    </source>
</evidence>
<reference evidence="3 4" key="1">
    <citation type="submission" date="2020-08" db="EMBL/GenBank/DDBJ databases">
        <title>Plant Genome Project.</title>
        <authorList>
            <person name="Zhang R.-G."/>
        </authorList>
    </citation>
    <scope>NUCLEOTIDE SEQUENCE [LARGE SCALE GENOMIC DNA]</scope>
    <source>
        <strain evidence="3">WSP0</strain>
        <tissue evidence="3">Leaf</tissue>
    </source>
</reference>
<dbReference type="GO" id="GO:0004300">
    <property type="term" value="F:enoyl-CoA hydratase activity"/>
    <property type="evidence" value="ECO:0007669"/>
    <property type="project" value="TreeGrafter"/>
</dbReference>
<dbReference type="PANTHER" id="PTHR13078:SF56">
    <property type="entry name" value="PEROXISOMAL MULTIFUNCTIONAL ENZYME TYPE 2"/>
    <property type="match status" value="1"/>
</dbReference>
<dbReference type="GO" id="GO:0005777">
    <property type="term" value="C:peroxisome"/>
    <property type="evidence" value="ECO:0007669"/>
    <property type="project" value="TreeGrafter"/>
</dbReference>
<sequence length="140" mass="15950">MDLRRLSVLLHYYIGSLVTITHCTQILWLQKLPGKFSRPILHGLCTLGFAVRAIIRCVCKGDPNMIKIISGRFLLHVYPGETLITEMWLEGLRLFSPLFFVFVGCIPSKGEGAKQGSAFRVRRNQSFNFIPVKCFYLANE</sequence>
<dbReference type="PANTHER" id="PTHR13078">
    <property type="entry name" value="PEROXISOMAL MULTIFUNCTIONAL ENZYME TYPE 2-RELATED"/>
    <property type="match status" value="1"/>
</dbReference>
<feature type="transmembrane region" description="Helical" evidence="1">
    <location>
        <begin position="9"/>
        <end position="28"/>
    </location>
</feature>
<dbReference type="GO" id="GO:0006635">
    <property type="term" value="P:fatty acid beta-oxidation"/>
    <property type="evidence" value="ECO:0007669"/>
    <property type="project" value="TreeGrafter"/>
</dbReference>
<dbReference type="AlphaFoldDB" id="A0AAV6JTC1"/>
<feature type="domain" description="MaoC-like" evidence="2">
    <location>
        <begin position="34"/>
        <end position="93"/>
    </location>
</feature>
<dbReference type="InterPro" id="IPR029069">
    <property type="entry name" value="HotDog_dom_sf"/>
</dbReference>
<evidence type="ECO:0000259" key="2">
    <source>
        <dbReference type="Pfam" id="PF01575"/>
    </source>
</evidence>
<dbReference type="Proteomes" id="UP000823749">
    <property type="component" value="Chromosome 6"/>
</dbReference>
<evidence type="ECO:0000313" key="3">
    <source>
        <dbReference type="EMBL" id="KAG5542839.1"/>
    </source>
</evidence>
<evidence type="ECO:0000256" key="1">
    <source>
        <dbReference type="SAM" id="Phobius"/>
    </source>
</evidence>
<dbReference type="InterPro" id="IPR002539">
    <property type="entry name" value="MaoC-like_dom"/>
</dbReference>
<dbReference type="EMBL" id="JACTNZ010000006">
    <property type="protein sequence ID" value="KAG5542839.1"/>
    <property type="molecule type" value="Genomic_DNA"/>
</dbReference>
<gene>
    <name evidence="3" type="ORF">RHGRI_015811</name>
</gene>
<comment type="caution">
    <text evidence="3">The sequence shown here is derived from an EMBL/GenBank/DDBJ whole genome shotgun (WGS) entry which is preliminary data.</text>
</comment>
<protein>
    <recommendedName>
        <fullName evidence="2">MaoC-like domain-containing protein</fullName>
    </recommendedName>
</protein>